<proteinExistence type="predicted"/>
<keyword evidence="2" id="KW-1185">Reference proteome</keyword>
<name>A0A0C3BG76_SERVB</name>
<protein>
    <submittedName>
        <fullName evidence="1">Uncharacterized protein</fullName>
    </submittedName>
</protein>
<organism evidence="1 2">
    <name type="scientific">Serendipita vermifera MAFF 305830</name>
    <dbReference type="NCBI Taxonomy" id="933852"/>
    <lineage>
        <taxon>Eukaryota</taxon>
        <taxon>Fungi</taxon>
        <taxon>Dikarya</taxon>
        <taxon>Basidiomycota</taxon>
        <taxon>Agaricomycotina</taxon>
        <taxon>Agaricomycetes</taxon>
        <taxon>Sebacinales</taxon>
        <taxon>Serendipitaceae</taxon>
        <taxon>Serendipita</taxon>
    </lineage>
</organism>
<accession>A0A0C3BG76</accession>
<dbReference type="EMBL" id="KN824282">
    <property type="protein sequence ID" value="KIM31139.1"/>
    <property type="molecule type" value="Genomic_DNA"/>
</dbReference>
<reference evidence="1 2" key="1">
    <citation type="submission" date="2014-04" db="EMBL/GenBank/DDBJ databases">
        <authorList>
            <consortium name="DOE Joint Genome Institute"/>
            <person name="Kuo A."/>
            <person name="Zuccaro A."/>
            <person name="Kohler A."/>
            <person name="Nagy L.G."/>
            <person name="Floudas D."/>
            <person name="Copeland A."/>
            <person name="Barry K.W."/>
            <person name="Cichocki N."/>
            <person name="Veneault-Fourrey C."/>
            <person name="LaButti K."/>
            <person name="Lindquist E.A."/>
            <person name="Lipzen A."/>
            <person name="Lundell T."/>
            <person name="Morin E."/>
            <person name="Murat C."/>
            <person name="Sun H."/>
            <person name="Tunlid A."/>
            <person name="Henrissat B."/>
            <person name="Grigoriev I.V."/>
            <person name="Hibbett D.S."/>
            <person name="Martin F."/>
            <person name="Nordberg H.P."/>
            <person name="Cantor M.N."/>
            <person name="Hua S.X."/>
        </authorList>
    </citation>
    <scope>NUCLEOTIDE SEQUENCE [LARGE SCALE GENOMIC DNA]</scope>
    <source>
        <strain evidence="1 2">MAFF 305830</strain>
    </source>
</reference>
<dbReference type="HOGENOM" id="CLU_2414671_0_0_1"/>
<reference evidence="2" key="2">
    <citation type="submission" date="2015-01" db="EMBL/GenBank/DDBJ databases">
        <title>Evolutionary Origins and Diversification of the Mycorrhizal Mutualists.</title>
        <authorList>
            <consortium name="DOE Joint Genome Institute"/>
            <consortium name="Mycorrhizal Genomics Consortium"/>
            <person name="Kohler A."/>
            <person name="Kuo A."/>
            <person name="Nagy L.G."/>
            <person name="Floudas D."/>
            <person name="Copeland A."/>
            <person name="Barry K.W."/>
            <person name="Cichocki N."/>
            <person name="Veneault-Fourrey C."/>
            <person name="LaButti K."/>
            <person name="Lindquist E.A."/>
            <person name="Lipzen A."/>
            <person name="Lundell T."/>
            <person name="Morin E."/>
            <person name="Murat C."/>
            <person name="Riley R."/>
            <person name="Ohm R."/>
            <person name="Sun H."/>
            <person name="Tunlid A."/>
            <person name="Henrissat B."/>
            <person name="Grigoriev I.V."/>
            <person name="Hibbett D.S."/>
            <person name="Martin F."/>
        </authorList>
    </citation>
    <scope>NUCLEOTIDE SEQUENCE [LARGE SCALE GENOMIC DNA]</scope>
    <source>
        <strain evidence="2">MAFF 305830</strain>
    </source>
</reference>
<gene>
    <name evidence="1" type="ORF">M408DRAFT_254175</name>
</gene>
<evidence type="ECO:0000313" key="1">
    <source>
        <dbReference type="EMBL" id="KIM31139.1"/>
    </source>
</evidence>
<evidence type="ECO:0000313" key="2">
    <source>
        <dbReference type="Proteomes" id="UP000054097"/>
    </source>
</evidence>
<sequence length="92" mass="10472">MPREIPQLITYIRLFPQFPASYSSRIADSETTDELVELHQIIFIIFIKFYNSAHPSGVVNPHKTRHPTGRPGIAYISSSPILPNGLENWKPI</sequence>
<dbReference type="Proteomes" id="UP000054097">
    <property type="component" value="Unassembled WGS sequence"/>
</dbReference>
<dbReference type="AlphaFoldDB" id="A0A0C3BG76"/>